<accession>A0A0A9H9X6</accession>
<reference evidence="1" key="1">
    <citation type="submission" date="2014-09" db="EMBL/GenBank/DDBJ databases">
        <authorList>
            <person name="Magalhaes I.L.F."/>
            <person name="Oliveira U."/>
            <person name="Santos F.R."/>
            <person name="Vidigal T.H.D.A."/>
            <person name="Brescovit A.D."/>
            <person name="Santos A.J."/>
        </authorList>
    </citation>
    <scope>NUCLEOTIDE SEQUENCE</scope>
    <source>
        <tissue evidence="1">Shoot tissue taken approximately 20 cm above the soil surface</tissue>
    </source>
</reference>
<dbReference type="EMBL" id="GBRH01166275">
    <property type="protein sequence ID" value="JAE31621.1"/>
    <property type="molecule type" value="Transcribed_RNA"/>
</dbReference>
<name>A0A0A9H9X6_ARUDO</name>
<evidence type="ECO:0000313" key="1">
    <source>
        <dbReference type="EMBL" id="JAE31621.1"/>
    </source>
</evidence>
<organism evidence="1">
    <name type="scientific">Arundo donax</name>
    <name type="common">Giant reed</name>
    <name type="synonym">Donax arundinaceus</name>
    <dbReference type="NCBI Taxonomy" id="35708"/>
    <lineage>
        <taxon>Eukaryota</taxon>
        <taxon>Viridiplantae</taxon>
        <taxon>Streptophyta</taxon>
        <taxon>Embryophyta</taxon>
        <taxon>Tracheophyta</taxon>
        <taxon>Spermatophyta</taxon>
        <taxon>Magnoliopsida</taxon>
        <taxon>Liliopsida</taxon>
        <taxon>Poales</taxon>
        <taxon>Poaceae</taxon>
        <taxon>PACMAD clade</taxon>
        <taxon>Arundinoideae</taxon>
        <taxon>Arundineae</taxon>
        <taxon>Arundo</taxon>
    </lineage>
</organism>
<dbReference type="AlphaFoldDB" id="A0A0A9H9X6"/>
<protein>
    <submittedName>
        <fullName evidence="1">Uncharacterized protein</fullName>
    </submittedName>
</protein>
<reference evidence="1" key="2">
    <citation type="journal article" date="2015" name="Data Brief">
        <title>Shoot transcriptome of the giant reed, Arundo donax.</title>
        <authorList>
            <person name="Barrero R.A."/>
            <person name="Guerrero F.D."/>
            <person name="Moolhuijzen P."/>
            <person name="Goolsby J.A."/>
            <person name="Tidwell J."/>
            <person name="Bellgard S.E."/>
            <person name="Bellgard M.I."/>
        </authorList>
    </citation>
    <scope>NUCLEOTIDE SEQUENCE</scope>
    <source>
        <tissue evidence="1">Shoot tissue taken approximately 20 cm above the soil surface</tissue>
    </source>
</reference>
<proteinExistence type="predicted"/>
<sequence>MYLLNTTIVQVRNYLIIINIFFANKMQCLCRM</sequence>